<dbReference type="RefSeq" id="WP_012064465.1">
    <property type="nucleotide sequence ID" value="NC_009633.1"/>
</dbReference>
<reference evidence="2" key="1">
    <citation type="journal article" date="2016" name="Genome Announc.">
        <title>Complete genome sequence of Alkaliphilus metalliredigens strain QYMF, an alkaliphilic and metal-reducing bacterium isolated from borax-contaminated leachate ponds.</title>
        <authorList>
            <person name="Hwang C."/>
            <person name="Copeland A."/>
            <person name="Lucas S."/>
            <person name="Lapidus A."/>
            <person name="Barry K."/>
            <person name="Detter J.C."/>
            <person name="Glavina Del Rio T."/>
            <person name="Hammon N."/>
            <person name="Israni S."/>
            <person name="Dalin E."/>
            <person name="Tice H."/>
            <person name="Pitluck S."/>
            <person name="Chertkov O."/>
            <person name="Brettin T."/>
            <person name="Bruce D."/>
            <person name="Han C."/>
            <person name="Schmutz J."/>
            <person name="Larimer F."/>
            <person name="Land M.L."/>
            <person name="Hauser L."/>
            <person name="Kyrpides N."/>
            <person name="Mikhailova N."/>
            <person name="Ye Q."/>
            <person name="Zhou J."/>
            <person name="Richardson P."/>
            <person name="Fields M.W."/>
        </authorList>
    </citation>
    <scope>NUCLEOTIDE SEQUENCE [LARGE SCALE GENOMIC DNA]</scope>
    <source>
        <strain evidence="2">QYMF</strain>
    </source>
</reference>
<protein>
    <submittedName>
        <fullName evidence="1">Vitamin B12 dependent methionine synthase, activation region</fullName>
    </submittedName>
</protein>
<dbReference type="KEGG" id="amt:Amet_3374"/>
<dbReference type="EMBL" id="CP000724">
    <property type="protein sequence ID" value="ABR49502.1"/>
    <property type="molecule type" value="Genomic_DNA"/>
</dbReference>
<keyword evidence="2" id="KW-1185">Reference proteome</keyword>
<dbReference type="GO" id="GO:0008705">
    <property type="term" value="F:methionine synthase activity"/>
    <property type="evidence" value="ECO:0007669"/>
    <property type="project" value="InterPro"/>
</dbReference>
<dbReference type="AlphaFoldDB" id="A6TTI4"/>
<evidence type="ECO:0000313" key="1">
    <source>
        <dbReference type="EMBL" id="ABR49502.1"/>
    </source>
</evidence>
<organism evidence="1 2">
    <name type="scientific">Alkaliphilus metalliredigens (strain QYMF)</name>
    <dbReference type="NCBI Taxonomy" id="293826"/>
    <lineage>
        <taxon>Bacteria</taxon>
        <taxon>Bacillati</taxon>
        <taxon>Bacillota</taxon>
        <taxon>Clostridia</taxon>
        <taxon>Peptostreptococcales</taxon>
        <taxon>Natronincolaceae</taxon>
        <taxon>Alkaliphilus</taxon>
    </lineage>
</organism>
<dbReference type="SUPFAM" id="SSF56507">
    <property type="entry name" value="Methionine synthase activation domain-like"/>
    <property type="match status" value="1"/>
</dbReference>
<name>A6TTI4_ALKMQ</name>
<dbReference type="PIRSF" id="PIRSF037984">
    <property type="entry name" value="Met_synth_TM0269_prd"/>
    <property type="match status" value="1"/>
</dbReference>
<dbReference type="HOGENOM" id="CLU_079580_2_0_9"/>
<accession>A6TTI4</accession>
<dbReference type="Gene3D" id="3.40.109.40">
    <property type="match status" value="1"/>
</dbReference>
<dbReference type="STRING" id="293826.Amet_3374"/>
<proteinExistence type="predicted"/>
<dbReference type="eggNOG" id="COG1410">
    <property type="taxonomic scope" value="Bacteria"/>
</dbReference>
<sequence length="226" mass="25359">MEMSRSEVLRYLGHKQQKIDAGLNQLIDSCMKEMTEIAKPRYVYEFFEITEVQEAAIVLNESLTLKGKSITNHLKDCSKCVLLAGTLGINVDRQIKQYQLVDMTRALVLDACATAAIEVLCDEAEEEIKKLNLVKGYHTTFRFSPGYGDLPIELQPEVLNQLNAFAKIGLTSTEQCILVPRKSVTACIGLGTQLENNKKKSCRDCDAYEHCGSRREEDPCEFSKGL</sequence>
<dbReference type="OrthoDB" id="9816190at2"/>
<gene>
    <name evidence="1" type="ordered locus">Amet_3374</name>
</gene>
<dbReference type="Proteomes" id="UP000001572">
    <property type="component" value="Chromosome"/>
</dbReference>
<evidence type="ECO:0000313" key="2">
    <source>
        <dbReference type="Proteomes" id="UP000001572"/>
    </source>
</evidence>
<dbReference type="InterPro" id="IPR037010">
    <property type="entry name" value="VitB12-dep_Met_synth_activ_sf"/>
</dbReference>
<dbReference type="InterPro" id="IPR017342">
    <property type="entry name" value="S-AdoMet-dep_Met_synth_prd"/>
</dbReference>